<protein>
    <submittedName>
        <fullName evidence="3">Uncharacterized protein</fullName>
    </submittedName>
</protein>
<reference evidence="3" key="1">
    <citation type="submission" date="2019-02" db="EMBL/GenBank/DDBJ databases">
        <authorList>
            <person name="Bachy C."/>
            <person name="Yung C.-M."/>
            <person name="Roux S."/>
            <person name="Sullivan M.B."/>
            <person name="Worden A.Z."/>
        </authorList>
    </citation>
    <scope>NUCLEOTIDE SEQUENCE</scope>
    <source>
        <strain evidence="3">BII-V2</strain>
    </source>
</reference>
<feature type="compositionally biased region" description="Polar residues" evidence="2">
    <location>
        <begin position="281"/>
        <end position="292"/>
    </location>
</feature>
<evidence type="ECO:0000256" key="1">
    <source>
        <dbReference type="SAM" id="Coils"/>
    </source>
</evidence>
<feature type="coiled-coil region" evidence="1">
    <location>
        <begin position="164"/>
        <end position="191"/>
    </location>
</feature>
<accession>A0A7S6SWB2</accession>
<feature type="region of interest" description="Disordered" evidence="2">
    <location>
        <begin position="255"/>
        <end position="292"/>
    </location>
</feature>
<keyword evidence="1" id="KW-0175">Coiled coil</keyword>
<proteinExistence type="predicted"/>
<evidence type="ECO:0000256" key="2">
    <source>
        <dbReference type="SAM" id="MobiDB-lite"/>
    </source>
</evidence>
<dbReference type="EMBL" id="MK522038">
    <property type="protein sequence ID" value="QOR60452.1"/>
    <property type="molecule type" value="Genomic_DNA"/>
</dbReference>
<name>A0A7S6SWB2_9PHYC</name>
<sequence>MNKLILVISIIIVLYIMSRTELYSLDKKEPLLSDEGIDTSDYNEENDKISISNDLMQEMILKTNKEVSKKTGLCTYIIETTEVKKYTHKINGNEVYRCMFMVVKHGGFDFGFLVTSDIKVINEGPRYETRDVSSEYEEGRQFGDILEETKQSVSERLERKSELSEIEQIRLRRDEKKLQALERDKKIKVDEKPEVAILYLKTQPIYINPPSDIGVFTDPSNAQEFQDYTLVRQSELDIIKNNRFVDKEILDSQTMYGNKNKPVNDIPDWPTHKDRVPPPSLQNMSNNDEIII</sequence>
<evidence type="ECO:0000313" key="3">
    <source>
        <dbReference type="EMBL" id="QOR60452.1"/>
    </source>
</evidence>
<organism evidence="3">
    <name type="scientific">Bathycoccus sp. RCC716 virus 2</name>
    <dbReference type="NCBI Taxonomy" id="2530039"/>
    <lineage>
        <taxon>Viruses</taxon>
        <taxon>Varidnaviria</taxon>
        <taxon>Bamfordvirae</taxon>
        <taxon>Nucleocytoviricota</taxon>
        <taxon>Megaviricetes</taxon>
        <taxon>Algavirales</taxon>
        <taxon>Phycodnaviridae</taxon>
        <taxon>Prasinovirus</taxon>
    </lineage>
</organism>